<accession>A0ABV7SQY6</accession>
<evidence type="ECO:0008006" key="3">
    <source>
        <dbReference type="Google" id="ProtNLM"/>
    </source>
</evidence>
<sequence>MTVRAPDPAMLDQARSGLAGACRPADGVGIAHAFFVATVAHPFTLISITTPPETPL</sequence>
<dbReference type="EMBL" id="JBHRXP010000001">
    <property type="protein sequence ID" value="MFC3578662.1"/>
    <property type="molecule type" value="Genomic_DNA"/>
</dbReference>
<comment type="caution">
    <text evidence="1">The sequence shown here is derived from an EMBL/GenBank/DDBJ whole genome shotgun (WGS) entry which is preliminary data.</text>
</comment>
<evidence type="ECO:0000313" key="2">
    <source>
        <dbReference type="Proteomes" id="UP001595713"/>
    </source>
</evidence>
<keyword evidence="2" id="KW-1185">Reference proteome</keyword>
<dbReference type="Proteomes" id="UP001595713">
    <property type="component" value="Unassembled WGS sequence"/>
</dbReference>
<organism evidence="1 2">
    <name type="scientific">Sphingomonas hylomeconis</name>
    <dbReference type="NCBI Taxonomy" id="1395958"/>
    <lineage>
        <taxon>Bacteria</taxon>
        <taxon>Pseudomonadati</taxon>
        <taxon>Pseudomonadota</taxon>
        <taxon>Alphaproteobacteria</taxon>
        <taxon>Sphingomonadales</taxon>
        <taxon>Sphingomonadaceae</taxon>
        <taxon>Sphingomonas</taxon>
    </lineage>
</organism>
<proteinExistence type="predicted"/>
<name>A0ABV7SQY6_9SPHN</name>
<evidence type="ECO:0000313" key="1">
    <source>
        <dbReference type="EMBL" id="MFC3578662.1"/>
    </source>
</evidence>
<protein>
    <recommendedName>
        <fullName evidence="3">Flavin reductase</fullName>
    </recommendedName>
</protein>
<reference evidence="2" key="1">
    <citation type="journal article" date="2019" name="Int. J. Syst. Evol. Microbiol.">
        <title>The Global Catalogue of Microorganisms (GCM) 10K type strain sequencing project: providing services to taxonomists for standard genome sequencing and annotation.</title>
        <authorList>
            <consortium name="The Broad Institute Genomics Platform"/>
            <consortium name="The Broad Institute Genome Sequencing Center for Infectious Disease"/>
            <person name="Wu L."/>
            <person name="Ma J."/>
        </authorList>
    </citation>
    <scope>NUCLEOTIDE SEQUENCE [LARGE SCALE GENOMIC DNA]</scope>
    <source>
        <strain evidence="2">KCTC 42739</strain>
    </source>
</reference>
<gene>
    <name evidence="1" type="ORF">ACFONA_00660</name>
</gene>
<dbReference type="RefSeq" id="WP_261293923.1">
    <property type="nucleotide sequence ID" value="NZ_JANQBK010000004.1"/>
</dbReference>